<dbReference type="Proteomes" id="UP001589536">
    <property type="component" value="Unassembled WGS sequence"/>
</dbReference>
<comment type="caution">
    <text evidence="2">The sequence shown here is derived from an EMBL/GenBank/DDBJ whole genome shotgun (WGS) entry which is preliminary data.</text>
</comment>
<protein>
    <submittedName>
        <fullName evidence="2">Uncharacterized protein</fullName>
    </submittedName>
</protein>
<organism evidence="2 3">
    <name type="scientific">Arthrobacter methylotrophus</name>
    <dbReference type="NCBI Taxonomy" id="121291"/>
    <lineage>
        <taxon>Bacteria</taxon>
        <taxon>Bacillati</taxon>
        <taxon>Actinomycetota</taxon>
        <taxon>Actinomycetes</taxon>
        <taxon>Micrococcales</taxon>
        <taxon>Micrococcaceae</taxon>
        <taxon>Arthrobacter</taxon>
    </lineage>
</organism>
<accession>A0ABV5ULT0</accession>
<dbReference type="EMBL" id="JBHMBH010000009">
    <property type="protein sequence ID" value="MFB9713381.1"/>
    <property type="molecule type" value="Genomic_DNA"/>
</dbReference>
<gene>
    <name evidence="2" type="ORF">ACFFPI_04340</name>
</gene>
<feature type="compositionally biased region" description="Polar residues" evidence="1">
    <location>
        <begin position="171"/>
        <end position="186"/>
    </location>
</feature>
<sequence>MPSVSLAPIPLTPAIGPLVEHVRSAVPSPSQLAAVPETVVKQLPAHPLSPVVGIVPDALSVINNTIRELPALPEPPPLPALPPVLGVLPPQEPGVPVVPAASLRTGSGAALTVLSLESPLSPAVQIARGASTRILRFIPDELVLTPMAELAIEATSISSGEPPPDRPLPTTAFQRGSDSTSESQGGSAHGAADLPEQRALAPPLSDGWVSDGDQGPVPGPAFDPGSSPD</sequence>
<feature type="region of interest" description="Disordered" evidence="1">
    <location>
        <begin position="155"/>
        <end position="229"/>
    </location>
</feature>
<proteinExistence type="predicted"/>
<keyword evidence="3" id="KW-1185">Reference proteome</keyword>
<reference evidence="2 3" key="1">
    <citation type="submission" date="2024-09" db="EMBL/GenBank/DDBJ databases">
        <authorList>
            <person name="Sun Q."/>
            <person name="Mori K."/>
        </authorList>
    </citation>
    <scope>NUCLEOTIDE SEQUENCE [LARGE SCALE GENOMIC DNA]</scope>
    <source>
        <strain evidence="2 3">JCM 13519</strain>
    </source>
</reference>
<evidence type="ECO:0000313" key="2">
    <source>
        <dbReference type="EMBL" id="MFB9713381.1"/>
    </source>
</evidence>
<name>A0ABV5ULT0_9MICC</name>
<evidence type="ECO:0000256" key="1">
    <source>
        <dbReference type="SAM" id="MobiDB-lite"/>
    </source>
</evidence>
<evidence type="ECO:0000313" key="3">
    <source>
        <dbReference type="Proteomes" id="UP001589536"/>
    </source>
</evidence>